<feature type="binding site" evidence="6">
    <location>
        <position position="326"/>
    </location>
    <ligand>
        <name>substrate</name>
    </ligand>
</feature>
<dbReference type="GO" id="GO:0006006">
    <property type="term" value="P:glucose metabolic process"/>
    <property type="evidence" value="ECO:0007669"/>
    <property type="project" value="UniProtKB-KW"/>
</dbReference>
<dbReference type="PIRSF" id="PIRSF000110">
    <property type="entry name" value="G6PD"/>
    <property type="match status" value="1"/>
</dbReference>
<dbReference type="UniPathway" id="UPA00115">
    <property type="reaction ID" value="UER00408"/>
</dbReference>
<dbReference type="Proteomes" id="UP000077342">
    <property type="component" value="Unassembled WGS sequence"/>
</dbReference>
<feature type="active site" description="Proton acceptor" evidence="6">
    <location>
        <position position="226"/>
    </location>
</feature>
<dbReference type="PRINTS" id="PR00079">
    <property type="entry name" value="G6PDHDRGNASE"/>
</dbReference>
<reference evidence="10" key="1">
    <citation type="submission" date="2016-04" db="EMBL/GenBank/DDBJ databases">
        <authorList>
            <person name="Strapagiel D."/>
            <person name="Borowka P."/>
            <person name="Marciniak B."/>
            <person name="Bakula Z."/>
            <person name="Van Ingen J."/>
            <person name="Safianowska A."/>
            <person name="Dziadek J."/>
            <person name="Jagielski T."/>
        </authorList>
    </citation>
    <scope>NUCLEOTIDE SEQUENCE [LARGE SCALE GENOMIC DNA]</scope>
    <source>
        <strain evidence="10">1010001458</strain>
    </source>
</reference>
<dbReference type="InterPro" id="IPR022675">
    <property type="entry name" value="G6P_DH_C"/>
</dbReference>
<comment type="function">
    <text evidence="6">Catalyzes the oxidation of glucose 6-phosphate to 6-phosphogluconolactone.</text>
</comment>
<comment type="caution">
    <text evidence="6">Lacks conserved residue(s) required for the propagation of feature annotation.</text>
</comment>
<dbReference type="GO" id="GO:0050661">
    <property type="term" value="F:NADP binding"/>
    <property type="evidence" value="ECO:0007669"/>
    <property type="project" value="UniProtKB-UniRule"/>
</dbReference>
<dbReference type="SUPFAM" id="SSF51735">
    <property type="entry name" value="NAD(P)-binding Rossmann-fold domains"/>
    <property type="match status" value="1"/>
</dbReference>
<evidence type="ECO:0000256" key="6">
    <source>
        <dbReference type="HAMAP-Rule" id="MF_00966"/>
    </source>
</evidence>
<dbReference type="GO" id="GO:0009051">
    <property type="term" value="P:pentose-phosphate shunt, oxidative branch"/>
    <property type="evidence" value="ECO:0007669"/>
    <property type="project" value="TreeGrafter"/>
</dbReference>
<evidence type="ECO:0000256" key="3">
    <source>
        <dbReference type="ARBA" id="ARBA00022857"/>
    </source>
</evidence>
<protein>
    <recommendedName>
        <fullName evidence="6">Glucose-6-phosphate 1-dehydrogenase</fullName>
        <shortName evidence="6">G6PD</shortName>
        <ecNumber evidence="6">1.1.1.49</ecNumber>
    </recommendedName>
</protein>
<dbReference type="HAMAP" id="MF_00966">
    <property type="entry name" value="G6PD"/>
    <property type="match status" value="1"/>
</dbReference>
<feature type="binding site" evidence="6">
    <location>
        <position position="164"/>
    </location>
    <ligand>
        <name>substrate</name>
    </ligand>
</feature>
<dbReference type="Pfam" id="PF02781">
    <property type="entry name" value="G6PD_C"/>
    <property type="match status" value="1"/>
</dbReference>
<keyword evidence="5 6" id="KW-0119">Carbohydrate metabolism</keyword>
<dbReference type="Gene3D" id="3.30.360.10">
    <property type="entry name" value="Dihydrodipicolinate Reductase, domain 2"/>
    <property type="match status" value="1"/>
</dbReference>
<dbReference type="AlphaFoldDB" id="A0A164DFP5"/>
<dbReference type="GO" id="GO:0005829">
    <property type="term" value="C:cytosol"/>
    <property type="evidence" value="ECO:0007669"/>
    <property type="project" value="TreeGrafter"/>
</dbReference>
<feature type="domain" description="Glucose-6-phosphate dehydrogenase NAD-binding" evidence="7">
    <location>
        <begin position="6"/>
        <end position="173"/>
    </location>
</feature>
<comment type="catalytic activity">
    <reaction evidence="6">
        <text>D-glucose 6-phosphate + NADP(+) = 6-phospho-D-glucono-1,5-lactone + NADPH + H(+)</text>
        <dbReference type="Rhea" id="RHEA:15841"/>
        <dbReference type="ChEBI" id="CHEBI:15378"/>
        <dbReference type="ChEBI" id="CHEBI:57783"/>
        <dbReference type="ChEBI" id="CHEBI:57955"/>
        <dbReference type="ChEBI" id="CHEBI:58349"/>
        <dbReference type="ChEBI" id="CHEBI:61548"/>
        <dbReference type="EC" id="1.1.1.49"/>
    </reaction>
</comment>
<name>A0A164DFP5_9MYCO</name>
<comment type="pathway">
    <text evidence="1 6">Carbohydrate degradation; pentose phosphate pathway; D-ribulose 5-phosphate from D-glucose 6-phosphate (oxidative stage): step 1/3.</text>
</comment>
<evidence type="ECO:0000256" key="4">
    <source>
        <dbReference type="ARBA" id="ARBA00023002"/>
    </source>
</evidence>
<dbReference type="EMBL" id="LWCI01000055">
    <property type="protein sequence ID" value="KZS65943.1"/>
    <property type="molecule type" value="Genomic_DNA"/>
</dbReference>
<sequence>MKSLLIIGAAGDLTSRHLIPALVELSVAGQLDSGLRIRGADQNDFSTSSFARYVWERLDSLAADLPVENRADVLGRLDYIAVDATAPAGIKAALGDLPGPVACYLALPPLVFDGVVRALDEAGLPPGSRIVVEKPFGIDQDSARKLNRLLIEVVGESNIFRIDHFLAQQTVQNIIGLRFANRIFEPLWSAQHIEQVDIVWDETLTLENRAQYYDRAGALRDMVQNHLLQLLCLVAMEPPLTLSPCDFHGRKADVLRAVRTLGADDVARHTVRARYTSGKIGKREIGNYADEPGVDPARNTETYAEMTCWIDNWRWAGVPFMLRSGKALAKERNAMVITFRDVPHPVFGQSHDPARNVLELSLNPDRIGLTMNLNGAGDPFDLERASLSTELAPQRLPAYARLLLDVLAGEPTMSISAAEAEESWRIIDPVLDAWSRDVVPLREYPSGSAPVFV</sequence>
<organism evidence="9 10">
    <name type="scientific">Mycobacterium ostraviense</name>
    <dbReference type="NCBI Taxonomy" id="2738409"/>
    <lineage>
        <taxon>Bacteria</taxon>
        <taxon>Bacillati</taxon>
        <taxon>Actinomycetota</taxon>
        <taxon>Actinomycetes</taxon>
        <taxon>Mycobacteriales</taxon>
        <taxon>Mycobacteriaceae</taxon>
        <taxon>Mycobacterium</taxon>
    </lineage>
</organism>
<dbReference type="PANTHER" id="PTHR23429">
    <property type="entry name" value="GLUCOSE-6-PHOSPHATE 1-DEHYDROGENASE G6PD"/>
    <property type="match status" value="1"/>
</dbReference>
<feature type="domain" description="Glucose-6-phosphate dehydrogenase C-terminal" evidence="8">
    <location>
        <begin position="177"/>
        <end position="448"/>
    </location>
</feature>
<evidence type="ECO:0000259" key="7">
    <source>
        <dbReference type="Pfam" id="PF00479"/>
    </source>
</evidence>
<evidence type="ECO:0000259" key="8">
    <source>
        <dbReference type="Pfam" id="PF02781"/>
    </source>
</evidence>
<evidence type="ECO:0000256" key="2">
    <source>
        <dbReference type="ARBA" id="ARBA00022526"/>
    </source>
</evidence>
<feature type="binding site" evidence="6">
    <location>
        <position position="134"/>
    </location>
    <ligand>
        <name>NADP(+)</name>
        <dbReference type="ChEBI" id="CHEBI:58349"/>
    </ligand>
</feature>
<dbReference type="InterPro" id="IPR001282">
    <property type="entry name" value="G6P_DH"/>
</dbReference>
<comment type="caution">
    <text evidence="9">The sequence shown here is derived from an EMBL/GenBank/DDBJ whole genome shotgun (WGS) entry which is preliminary data.</text>
</comment>
<keyword evidence="2 6" id="KW-0313">Glucose metabolism</keyword>
<evidence type="ECO:0000313" key="9">
    <source>
        <dbReference type="EMBL" id="KZS65943.1"/>
    </source>
</evidence>
<dbReference type="GO" id="GO:0004345">
    <property type="term" value="F:glucose-6-phosphate dehydrogenase activity"/>
    <property type="evidence" value="ECO:0007669"/>
    <property type="project" value="UniProtKB-UniRule"/>
</dbReference>
<gene>
    <name evidence="6" type="primary">zwf</name>
    <name evidence="9" type="ORF">A4G28_15355</name>
</gene>
<feature type="binding site" evidence="6">
    <location>
        <position position="202"/>
    </location>
    <ligand>
        <name>substrate</name>
    </ligand>
</feature>
<evidence type="ECO:0000313" key="10">
    <source>
        <dbReference type="Proteomes" id="UP000077342"/>
    </source>
</evidence>
<dbReference type="Pfam" id="PF00479">
    <property type="entry name" value="G6PD_N"/>
    <property type="match status" value="1"/>
</dbReference>
<dbReference type="PANTHER" id="PTHR23429:SF0">
    <property type="entry name" value="GLUCOSE-6-PHOSPHATE 1-DEHYDROGENASE"/>
    <property type="match status" value="1"/>
</dbReference>
<dbReference type="RefSeq" id="WP_082276995.1">
    <property type="nucleotide sequence ID" value="NZ_CP089224.1"/>
</dbReference>
<dbReference type="EC" id="1.1.1.49" evidence="6"/>
<proteinExistence type="inferred from homology"/>
<keyword evidence="10" id="KW-1185">Reference proteome</keyword>
<feature type="binding site" evidence="6">
    <location>
        <position position="221"/>
    </location>
    <ligand>
        <name>substrate</name>
    </ligand>
</feature>
<dbReference type="NCBIfam" id="NF009492">
    <property type="entry name" value="PRK12853.1-3"/>
    <property type="match status" value="1"/>
</dbReference>
<evidence type="ECO:0000256" key="1">
    <source>
        <dbReference type="ARBA" id="ARBA00004937"/>
    </source>
</evidence>
<dbReference type="SUPFAM" id="SSF55347">
    <property type="entry name" value="Glyceraldehyde-3-phosphate dehydrogenase-like, C-terminal domain"/>
    <property type="match status" value="1"/>
</dbReference>
<dbReference type="InterPro" id="IPR036291">
    <property type="entry name" value="NAD(P)-bd_dom_sf"/>
</dbReference>
<accession>A0A164DFP5</accession>
<keyword evidence="3 6" id="KW-0521">NADP</keyword>
<evidence type="ECO:0000256" key="5">
    <source>
        <dbReference type="ARBA" id="ARBA00023277"/>
    </source>
</evidence>
<dbReference type="InterPro" id="IPR022674">
    <property type="entry name" value="G6P_DH_NAD-bd"/>
</dbReference>
<comment type="similarity">
    <text evidence="6">Belongs to the glucose-6-phosphate dehydrogenase family.</text>
</comment>
<dbReference type="Gene3D" id="3.40.50.720">
    <property type="entry name" value="NAD(P)-binding Rossmann-like Domain"/>
    <property type="match status" value="1"/>
</dbReference>
<keyword evidence="4 6" id="KW-0560">Oxidoreductase</keyword>